<keyword evidence="6" id="KW-0119">Carbohydrate metabolism</keyword>
<evidence type="ECO:0000256" key="6">
    <source>
        <dbReference type="ARBA" id="ARBA00023277"/>
    </source>
</evidence>
<dbReference type="Proteomes" id="UP000296352">
    <property type="component" value="Chromosome"/>
</dbReference>
<comment type="subcellular location">
    <subcellularLocation>
        <location evidence="1">Secreted</location>
    </subcellularLocation>
</comment>
<evidence type="ECO:0000256" key="3">
    <source>
        <dbReference type="ARBA" id="ARBA00022651"/>
    </source>
</evidence>
<sequence>MACSLSLMLVACGGETTGDTDGDSTPESAGVQAEGAVPREEIQHKSLGIPRSSPIAGPQPGSFKRIHLPSGRHFMLFLPETYDASKQWPMILAFHGWKETSWQIYKYSQLSSSYAITVYPQGEKRAWAPAPYAETTGAEDVQYVEDIIDALRATYTIDDDRIFAAGMSNGGGFAAYLACQLPNVFNSVATVSAAYYEAIHKDCQGEPVGRLDIHGTEDPIVDYYGGRRHGARYVSVNDVLAMDAQRNRCASGATTERLSDGALYQTWSQCQAPLQHVRIGGGSHVWPGGTADDTNSVPAGFATDKVLDFFAVPGRAEGAED</sequence>
<evidence type="ECO:0000313" key="9">
    <source>
        <dbReference type="Proteomes" id="UP000296352"/>
    </source>
</evidence>
<dbReference type="Pfam" id="PF10503">
    <property type="entry name" value="Esterase_PHB"/>
    <property type="match status" value="1"/>
</dbReference>
<dbReference type="InterPro" id="IPR010126">
    <property type="entry name" value="Esterase_phb"/>
</dbReference>
<dbReference type="GO" id="GO:0030600">
    <property type="term" value="F:feruloyl esterase activity"/>
    <property type="evidence" value="ECO:0007669"/>
    <property type="project" value="InterPro"/>
</dbReference>
<organism evidence="8 9">
    <name type="scientific">Corynebacterium endometrii</name>
    <dbReference type="NCBI Taxonomy" id="2488819"/>
    <lineage>
        <taxon>Bacteria</taxon>
        <taxon>Bacillati</taxon>
        <taxon>Actinomycetota</taxon>
        <taxon>Actinomycetes</taxon>
        <taxon>Mycobacteriales</taxon>
        <taxon>Corynebacteriaceae</taxon>
        <taxon>Corynebacterium</taxon>
    </lineage>
</organism>
<proteinExistence type="predicted"/>
<accession>A0A4P7QFT4</accession>
<dbReference type="GO" id="GO:0005576">
    <property type="term" value="C:extracellular region"/>
    <property type="evidence" value="ECO:0007669"/>
    <property type="project" value="UniProtKB-SubCell"/>
</dbReference>
<keyword evidence="5" id="KW-0378">Hydrolase</keyword>
<evidence type="ECO:0000256" key="2">
    <source>
        <dbReference type="ARBA" id="ARBA00022525"/>
    </source>
</evidence>
<keyword evidence="3" id="KW-0858">Xylan degradation</keyword>
<keyword evidence="4" id="KW-0732">Signal</keyword>
<dbReference type="PANTHER" id="PTHR38050">
    <property type="match status" value="1"/>
</dbReference>
<dbReference type="InterPro" id="IPR029058">
    <property type="entry name" value="AB_hydrolase_fold"/>
</dbReference>
<evidence type="ECO:0000256" key="1">
    <source>
        <dbReference type="ARBA" id="ARBA00004613"/>
    </source>
</evidence>
<keyword evidence="9" id="KW-1185">Reference proteome</keyword>
<evidence type="ECO:0000256" key="4">
    <source>
        <dbReference type="ARBA" id="ARBA00022729"/>
    </source>
</evidence>
<dbReference type="KEGG" id="cee:CENDO_05590"/>
<evidence type="ECO:0000313" key="8">
    <source>
        <dbReference type="EMBL" id="QCB28399.1"/>
    </source>
</evidence>
<keyword evidence="7" id="KW-0624">Polysaccharide degradation</keyword>
<keyword evidence="2" id="KW-0964">Secreted</keyword>
<reference evidence="8 9" key="1">
    <citation type="submission" date="2019-04" db="EMBL/GenBank/DDBJ databases">
        <title>Corynebacterium endometrii sp. nov., isolated from the uterus of a cow with endometritis.</title>
        <authorList>
            <person name="Ballas P."/>
            <person name="Ruckert C."/>
            <person name="Wagener K."/>
            <person name="Drillich M."/>
            <person name="Kaempfer P."/>
            <person name="Busse H.-J."/>
            <person name="Ehling-Schulz M."/>
        </authorList>
    </citation>
    <scope>NUCLEOTIDE SEQUENCE [LARGE SCALE GENOMIC DNA]</scope>
    <source>
        <strain evidence="8 9">LMM-1653</strain>
    </source>
</reference>
<evidence type="ECO:0000256" key="7">
    <source>
        <dbReference type="ARBA" id="ARBA00023326"/>
    </source>
</evidence>
<dbReference type="EMBL" id="CP039247">
    <property type="protein sequence ID" value="QCB28399.1"/>
    <property type="molecule type" value="Genomic_DNA"/>
</dbReference>
<dbReference type="Gene3D" id="3.40.50.1820">
    <property type="entry name" value="alpha/beta hydrolase"/>
    <property type="match status" value="1"/>
</dbReference>
<dbReference type="SUPFAM" id="SSF53474">
    <property type="entry name" value="alpha/beta-Hydrolases"/>
    <property type="match status" value="1"/>
</dbReference>
<name>A0A4P7QFT4_9CORY</name>
<dbReference type="InterPro" id="IPR043595">
    <property type="entry name" value="FaeB/C/D"/>
</dbReference>
<dbReference type="PANTHER" id="PTHR38050:SF2">
    <property type="entry name" value="FERULOYL ESTERASE C-RELATED"/>
    <property type="match status" value="1"/>
</dbReference>
<evidence type="ECO:0000256" key="5">
    <source>
        <dbReference type="ARBA" id="ARBA00022801"/>
    </source>
</evidence>
<protein>
    <submittedName>
        <fullName evidence="8">Esterase</fullName>
    </submittedName>
</protein>
<dbReference type="AlphaFoldDB" id="A0A4P7QFT4"/>
<gene>
    <name evidence="8" type="ORF">CENDO_05590</name>
</gene>
<dbReference type="GO" id="GO:0045493">
    <property type="term" value="P:xylan catabolic process"/>
    <property type="evidence" value="ECO:0007669"/>
    <property type="project" value="UniProtKB-KW"/>
</dbReference>